<dbReference type="Proteomes" id="UP000326505">
    <property type="component" value="Chromosome"/>
</dbReference>
<dbReference type="OrthoDB" id="5197182at2"/>
<evidence type="ECO:0000313" key="4">
    <source>
        <dbReference type="Proteomes" id="UP000549009"/>
    </source>
</evidence>
<dbReference type="RefSeq" id="WP_150510473.1">
    <property type="nucleotide sequence ID" value="NZ_BMSQ01000004.1"/>
</dbReference>
<reference evidence="1 4" key="2">
    <citation type="submission" date="2020-08" db="EMBL/GenBank/DDBJ databases">
        <title>Genomic Encyclopedia of Type Strains, Phase III (KMG-III): the genomes of soil and plant-associated and newly described type strains.</title>
        <authorList>
            <person name="Whitman W."/>
        </authorList>
    </citation>
    <scope>NUCLEOTIDE SEQUENCE [LARGE SCALE GENOMIC DNA]</scope>
    <source>
        <strain evidence="1 4">CECT 3146</strain>
    </source>
</reference>
<dbReference type="AlphaFoldDB" id="A0A5P2X9T9"/>
<protein>
    <submittedName>
        <fullName evidence="2">Uncharacterized protein</fullName>
    </submittedName>
</protein>
<sequence length="130" mass="13324">MNGDLAAALAVVRRDLSATCVVQPVVREEVDFDGDPLVMLYEPDGSGVGVSVPVGVGPAEQVVELAEQVKDWAVEALAARLLPATWPECPDHPLGHPLGARVVGSVAVWACPRSGRVVAPVGALAEVAGG</sequence>
<dbReference type="KEGG" id="sspb:CP982_11825"/>
<proteinExistence type="predicted"/>
<evidence type="ECO:0000313" key="3">
    <source>
        <dbReference type="Proteomes" id="UP000326505"/>
    </source>
</evidence>
<reference evidence="2 3" key="1">
    <citation type="submission" date="2017-09" db="EMBL/GenBank/DDBJ databases">
        <authorList>
            <person name="Lee N."/>
            <person name="Cho B.-K."/>
        </authorList>
    </citation>
    <scope>NUCLEOTIDE SEQUENCE [LARGE SCALE GENOMIC DNA]</scope>
    <source>
        <strain evidence="2 3">ATCC 27465</strain>
    </source>
</reference>
<accession>A0A5P2X9T9</accession>
<evidence type="ECO:0000313" key="2">
    <source>
        <dbReference type="EMBL" id="QEV59336.1"/>
    </source>
</evidence>
<evidence type="ECO:0000313" key="1">
    <source>
        <dbReference type="EMBL" id="MBB5102720.1"/>
    </source>
</evidence>
<organism evidence="2 3">
    <name type="scientific">Streptomyces spectabilis</name>
    <dbReference type="NCBI Taxonomy" id="68270"/>
    <lineage>
        <taxon>Bacteria</taxon>
        <taxon>Bacillati</taxon>
        <taxon>Actinomycetota</taxon>
        <taxon>Actinomycetes</taxon>
        <taxon>Kitasatosporales</taxon>
        <taxon>Streptomycetaceae</taxon>
        <taxon>Streptomyces</taxon>
    </lineage>
</organism>
<gene>
    <name evidence="2" type="ORF">CP982_11825</name>
    <name evidence="1" type="ORF">FHS40_001773</name>
</gene>
<dbReference type="EMBL" id="JACHJD010000003">
    <property type="protein sequence ID" value="MBB5102720.1"/>
    <property type="molecule type" value="Genomic_DNA"/>
</dbReference>
<keyword evidence="4" id="KW-1185">Reference proteome</keyword>
<dbReference type="EMBL" id="CP023690">
    <property type="protein sequence ID" value="QEV59336.1"/>
    <property type="molecule type" value="Genomic_DNA"/>
</dbReference>
<dbReference type="Proteomes" id="UP000549009">
    <property type="component" value="Unassembled WGS sequence"/>
</dbReference>
<name>A0A5P2X9T9_STRST</name>